<evidence type="ECO:0000256" key="9">
    <source>
        <dbReference type="SAM" id="Phobius"/>
    </source>
</evidence>
<comment type="subcellular location">
    <subcellularLocation>
        <location evidence="1">Cell membrane</location>
        <topology evidence="1">Multi-pass membrane protein</topology>
    </subcellularLocation>
</comment>
<keyword evidence="6" id="KW-0067">ATP-binding</keyword>
<dbReference type="PROSITE" id="PS50893">
    <property type="entry name" value="ABC_TRANSPORTER_2"/>
    <property type="match status" value="1"/>
</dbReference>
<dbReference type="InterPro" id="IPR003593">
    <property type="entry name" value="AAA+_ATPase"/>
</dbReference>
<reference evidence="12 13" key="1">
    <citation type="submission" date="2013-12" db="EMBL/GenBank/DDBJ databases">
        <authorList>
            <consortium name="DOE Joint Genome Institute"/>
            <person name="Smidt H."/>
            <person name="Huntemann M."/>
            <person name="Han J."/>
            <person name="Chen A."/>
            <person name="Kyrpides N."/>
            <person name="Mavromatis K."/>
            <person name="Markowitz V."/>
            <person name="Palaniappan K."/>
            <person name="Ivanova N."/>
            <person name="Schaumberg A."/>
            <person name="Pati A."/>
            <person name="Liolios K."/>
            <person name="Nordberg H.P."/>
            <person name="Cantor M.N."/>
            <person name="Hua S.X."/>
            <person name="Woyke T."/>
        </authorList>
    </citation>
    <scope>NUCLEOTIDE SEQUENCE [LARGE SCALE GENOMIC DNA]</scope>
    <source>
        <strain evidence="13">DSM 15288</strain>
    </source>
</reference>
<dbReference type="KEGG" id="dmt:DESME_14975"/>
<keyword evidence="4 9" id="KW-0812">Transmembrane</keyword>
<dbReference type="InterPro" id="IPR039421">
    <property type="entry name" value="Type_1_exporter"/>
</dbReference>
<evidence type="ECO:0000256" key="8">
    <source>
        <dbReference type="ARBA" id="ARBA00023136"/>
    </source>
</evidence>
<evidence type="ECO:0000259" key="11">
    <source>
        <dbReference type="PROSITE" id="PS50929"/>
    </source>
</evidence>
<sequence>MFKILKHLKGSALVMTAIITLLFLQAFCDLSLPAYTSDIVNIGIQQGGIKDAVPTDIRQSELEKLTFFMTPEDAAYVRQSYKLGEPVKGEPVLQLAKISQEERSNLNRILGKAILVRTAQAKGLVSSDFQLQSQLPDTLITQIAVSYVKSEYQALGKDLNTLQANYILLAGAKMIALALLAMLFSVLVVILSGRVAASLSRILRDKVFKKVISFSNTELDRFSTASLITRSTNDIQQIQMMMTMLFRFVIYAPILAIGGTIMAVKTEVSMAWIIALGAGTILALIAILMSVAMPRFKRLQTLIDKLNLVSREILTGIPVIRAFVTQKHEEKRFDEANKNLTEINLFVNRIMTFMMPTMMLIMNAITVLIIYKGAYAIDSGAMQVGDMMAFIQYTMQIIMSFLMISMLSIMLPRASVSATRINEVLETEPIIHDPVQPLSPDAVQKGIIEFRNVSFHYPDANEDVLSQISFTAKPGETTAFIGSTGSGKSTLVNLIPRFFDISEGEILVDGMDIRQMSQKELRQKIGYVPQKGVLFSGTISSNLRFGQHDAADEEIKKAARIAQATEFIEQKEEQYASPIAQGGSNVSGGQKQRLSIARAIAKKPEIYIFDDSFSALDYKTDVLLRRALKQETESSTTLIVAQRVNTILQAEQILVLEEGRIVGRGTHNELLESCEIYRQIALSQLSEEELNIQFKDALKEDSTNA</sequence>
<keyword evidence="7 9" id="KW-1133">Transmembrane helix</keyword>
<dbReference type="Proteomes" id="UP000010847">
    <property type="component" value="Chromosome"/>
</dbReference>
<evidence type="ECO:0000259" key="10">
    <source>
        <dbReference type="PROSITE" id="PS50893"/>
    </source>
</evidence>
<dbReference type="Pfam" id="PF00005">
    <property type="entry name" value="ABC_tran"/>
    <property type="match status" value="1"/>
</dbReference>
<dbReference type="GO" id="GO:0005886">
    <property type="term" value="C:plasma membrane"/>
    <property type="evidence" value="ECO:0007669"/>
    <property type="project" value="UniProtKB-SubCell"/>
</dbReference>
<dbReference type="Gene3D" id="1.20.1560.10">
    <property type="entry name" value="ABC transporter type 1, transmembrane domain"/>
    <property type="match status" value="1"/>
</dbReference>
<evidence type="ECO:0000256" key="2">
    <source>
        <dbReference type="ARBA" id="ARBA00022448"/>
    </source>
</evidence>
<dbReference type="STRING" id="871968.DESME_14975"/>
<dbReference type="InterPro" id="IPR017871">
    <property type="entry name" value="ABC_transporter-like_CS"/>
</dbReference>
<feature type="transmembrane region" description="Helical" evidence="9">
    <location>
        <begin position="270"/>
        <end position="292"/>
    </location>
</feature>
<dbReference type="RefSeq" id="WP_006716962.1">
    <property type="nucleotide sequence ID" value="NZ_CP007032.1"/>
</dbReference>
<name>W0EBG9_9FIRM</name>
<keyword evidence="8 9" id="KW-0472">Membrane</keyword>
<dbReference type="GO" id="GO:0016887">
    <property type="term" value="F:ATP hydrolysis activity"/>
    <property type="evidence" value="ECO:0007669"/>
    <property type="project" value="InterPro"/>
</dbReference>
<dbReference type="InterPro" id="IPR027417">
    <property type="entry name" value="P-loop_NTPase"/>
</dbReference>
<dbReference type="PANTHER" id="PTHR43394">
    <property type="entry name" value="ATP-DEPENDENT PERMEASE MDL1, MITOCHONDRIAL"/>
    <property type="match status" value="1"/>
</dbReference>
<evidence type="ECO:0000313" key="12">
    <source>
        <dbReference type="EMBL" id="AHF08185.1"/>
    </source>
</evidence>
<evidence type="ECO:0000256" key="3">
    <source>
        <dbReference type="ARBA" id="ARBA00022475"/>
    </source>
</evidence>
<dbReference type="SUPFAM" id="SSF90123">
    <property type="entry name" value="ABC transporter transmembrane region"/>
    <property type="match status" value="1"/>
</dbReference>
<dbReference type="OrthoDB" id="9771903at2"/>
<evidence type="ECO:0000256" key="5">
    <source>
        <dbReference type="ARBA" id="ARBA00022741"/>
    </source>
</evidence>
<dbReference type="InterPro" id="IPR003439">
    <property type="entry name" value="ABC_transporter-like_ATP-bd"/>
</dbReference>
<dbReference type="SMART" id="SM00382">
    <property type="entry name" value="AAA"/>
    <property type="match status" value="1"/>
</dbReference>
<dbReference type="PROSITE" id="PS00211">
    <property type="entry name" value="ABC_TRANSPORTER_1"/>
    <property type="match status" value="1"/>
</dbReference>
<dbReference type="AlphaFoldDB" id="W0EBG9"/>
<keyword evidence="2" id="KW-0813">Transport</keyword>
<feature type="domain" description="ABC transmembrane type-1" evidence="11">
    <location>
        <begin position="159"/>
        <end position="413"/>
    </location>
</feature>
<dbReference type="FunFam" id="3.40.50.300:FF:000854">
    <property type="entry name" value="Multidrug ABC transporter ATP-binding protein"/>
    <property type="match status" value="1"/>
</dbReference>
<keyword evidence="3" id="KW-1003">Cell membrane</keyword>
<dbReference type="SUPFAM" id="SSF52540">
    <property type="entry name" value="P-loop containing nucleoside triphosphate hydrolases"/>
    <property type="match status" value="1"/>
</dbReference>
<accession>W0EBG9</accession>
<evidence type="ECO:0000256" key="7">
    <source>
        <dbReference type="ARBA" id="ARBA00022989"/>
    </source>
</evidence>
<evidence type="ECO:0000256" key="6">
    <source>
        <dbReference type="ARBA" id="ARBA00022840"/>
    </source>
</evidence>
<dbReference type="GO" id="GO:0015421">
    <property type="term" value="F:ABC-type oligopeptide transporter activity"/>
    <property type="evidence" value="ECO:0007669"/>
    <property type="project" value="TreeGrafter"/>
</dbReference>
<dbReference type="InterPro" id="IPR036640">
    <property type="entry name" value="ABC1_TM_sf"/>
</dbReference>
<feature type="transmembrane region" description="Helical" evidence="9">
    <location>
        <begin position="166"/>
        <end position="191"/>
    </location>
</feature>
<dbReference type="EMBL" id="CP007032">
    <property type="protein sequence ID" value="AHF08185.1"/>
    <property type="molecule type" value="Genomic_DNA"/>
</dbReference>
<dbReference type="eggNOG" id="COG1132">
    <property type="taxonomic scope" value="Bacteria"/>
</dbReference>
<dbReference type="InterPro" id="IPR011527">
    <property type="entry name" value="ABC1_TM_dom"/>
</dbReference>
<proteinExistence type="predicted"/>
<dbReference type="Pfam" id="PF00664">
    <property type="entry name" value="ABC_membrane"/>
    <property type="match status" value="1"/>
</dbReference>
<feature type="transmembrane region" description="Helical" evidence="9">
    <location>
        <begin position="245"/>
        <end position="264"/>
    </location>
</feature>
<organism evidence="12 13">
    <name type="scientific">Desulfitobacterium metallireducens DSM 15288</name>
    <dbReference type="NCBI Taxonomy" id="871968"/>
    <lineage>
        <taxon>Bacteria</taxon>
        <taxon>Bacillati</taxon>
        <taxon>Bacillota</taxon>
        <taxon>Clostridia</taxon>
        <taxon>Eubacteriales</taxon>
        <taxon>Desulfitobacteriaceae</taxon>
        <taxon>Desulfitobacterium</taxon>
    </lineage>
</organism>
<dbReference type="GO" id="GO:0005524">
    <property type="term" value="F:ATP binding"/>
    <property type="evidence" value="ECO:0007669"/>
    <property type="project" value="UniProtKB-KW"/>
</dbReference>
<evidence type="ECO:0000313" key="13">
    <source>
        <dbReference type="Proteomes" id="UP000010847"/>
    </source>
</evidence>
<dbReference type="PANTHER" id="PTHR43394:SF1">
    <property type="entry name" value="ATP-BINDING CASSETTE SUB-FAMILY B MEMBER 10, MITOCHONDRIAL"/>
    <property type="match status" value="1"/>
</dbReference>
<dbReference type="HOGENOM" id="CLU_000604_51_0_9"/>
<gene>
    <name evidence="12" type="ORF">DESME_14975</name>
</gene>
<dbReference type="CDD" id="cd18548">
    <property type="entry name" value="ABC_6TM_Tm287_like"/>
    <property type="match status" value="1"/>
</dbReference>
<evidence type="ECO:0000256" key="1">
    <source>
        <dbReference type="ARBA" id="ARBA00004651"/>
    </source>
</evidence>
<evidence type="ECO:0000256" key="4">
    <source>
        <dbReference type="ARBA" id="ARBA00022692"/>
    </source>
</evidence>
<dbReference type="PROSITE" id="PS50929">
    <property type="entry name" value="ABC_TM1F"/>
    <property type="match status" value="1"/>
</dbReference>
<keyword evidence="13" id="KW-1185">Reference proteome</keyword>
<feature type="transmembrane region" description="Helical" evidence="9">
    <location>
        <begin position="350"/>
        <end position="371"/>
    </location>
</feature>
<feature type="domain" description="ABC transporter" evidence="10">
    <location>
        <begin position="448"/>
        <end position="683"/>
    </location>
</feature>
<dbReference type="Gene3D" id="3.40.50.300">
    <property type="entry name" value="P-loop containing nucleotide triphosphate hydrolases"/>
    <property type="match status" value="1"/>
</dbReference>
<protein>
    <submittedName>
        <fullName evidence="12">ABC transporter</fullName>
    </submittedName>
</protein>
<keyword evidence="5" id="KW-0547">Nucleotide-binding</keyword>
<feature type="transmembrane region" description="Helical" evidence="9">
    <location>
        <begin position="391"/>
        <end position="411"/>
    </location>
</feature>